<keyword evidence="3" id="KW-1185">Reference proteome</keyword>
<protein>
    <submittedName>
        <fullName evidence="2">Uncharacterized protein</fullName>
    </submittedName>
</protein>
<dbReference type="Proteomes" id="UP001153636">
    <property type="component" value="Chromosome 21"/>
</dbReference>
<name>A0A9P0CYP8_9CUCU</name>
<dbReference type="EMBL" id="OV651833">
    <property type="protein sequence ID" value="CAH1107364.1"/>
    <property type="molecule type" value="Genomic_DNA"/>
</dbReference>
<evidence type="ECO:0000256" key="1">
    <source>
        <dbReference type="SAM" id="MobiDB-lite"/>
    </source>
</evidence>
<organism evidence="2 3">
    <name type="scientific">Psylliodes chrysocephalus</name>
    <dbReference type="NCBI Taxonomy" id="3402493"/>
    <lineage>
        <taxon>Eukaryota</taxon>
        <taxon>Metazoa</taxon>
        <taxon>Ecdysozoa</taxon>
        <taxon>Arthropoda</taxon>
        <taxon>Hexapoda</taxon>
        <taxon>Insecta</taxon>
        <taxon>Pterygota</taxon>
        <taxon>Neoptera</taxon>
        <taxon>Endopterygota</taxon>
        <taxon>Coleoptera</taxon>
        <taxon>Polyphaga</taxon>
        <taxon>Cucujiformia</taxon>
        <taxon>Chrysomeloidea</taxon>
        <taxon>Chrysomelidae</taxon>
        <taxon>Galerucinae</taxon>
        <taxon>Alticini</taxon>
        <taxon>Psylliodes</taxon>
    </lineage>
</organism>
<dbReference type="AlphaFoldDB" id="A0A9P0CYP8"/>
<feature type="region of interest" description="Disordered" evidence="1">
    <location>
        <begin position="184"/>
        <end position="204"/>
    </location>
</feature>
<accession>A0A9P0CYP8</accession>
<sequence>MDLRGGKRINGKDEDDEEIRKIGQDDMEEMEMQDLEKTVIEKSSGRNCEDDDSILLSNLHSFLAEADSIETKAESPTETPVITVNAENIATEIANDVGLGTVKTIYKEFFISPKRRAILNDQIDQLDTYAQGLKPLCQTRWIERFHAVDDFIELFNPVPTNSLAVDAKNKTMNNRGKRLVQLALEKDQSDTDGDDEYKEDPFYCSSDDDPVYIPQYSSDDFETDTESDNDYVAQQQYEKKNSVEEVEGDFQTLLMAVPNNKLTEPVIEKVTGLNRNDPVTLDLDVAQEDPRHVDVYDISSSTWGPPQGNQLIFEETFHGGISPEYFSILKEEKPTQYFLAKLNEVLKVLY</sequence>
<evidence type="ECO:0000313" key="3">
    <source>
        <dbReference type="Proteomes" id="UP001153636"/>
    </source>
</evidence>
<dbReference type="OrthoDB" id="6619166at2759"/>
<gene>
    <name evidence="2" type="ORF">PSYICH_LOCUS8137</name>
</gene>
<proteinExistence type="predicted"/>
<feature type="region of interest" description="Disordered" evidence="1">
    <location>
        <begin position="1"/>
        <end position="25"/>
    </location>
</feature>
<reference evidence="2" key="1">
    <citation type="submission" date="2022-01" db="EMBL/GenBank/DDBJ databases">
        <authorList>
            <person name="King R."/>
        </authorList>
    </citation>
    <scope>NUCLEOTIDE SEQUENCE</scope>
</reference>
<evidence type="ECO:0000313" key="2">
    <source>
        <dbReference type="EMBL" id="CAH1107364.1"/>
    </source>
</evidence>